<name>A0A6G1EEP6_9ORYZ</name>
<evidence type="ECO:0000256" key="1">
    <source>
        <dbReference type="SAM" id="MobiDB-lite"/>
    </source>
</evidence>
<dbReference type="EMBL" id="SPHZ02000003">
    <property type="protein sequence ID" value="KAF0923280.1"/>
    <property type="molecule type" value="Genomic_DNA"/>
</dbReference>
<accession>A0A6G1EEP6</accession>
<organism evidence="2 3">
    <name type="scientific">Oryza meyeriana var. granulata</name>
    <dbReference type="NCBI Taxonomy" id="110450"/>
    <lineage>
        <taxon>Eukaryota</taxon>
        <taxon>Viridiplantae</taxon>
        <taxon>Streptophyta</taxon>
        <taxon>Embryophyta</taxon>
        <taxon>Tracheophyta</taxon>
        <taxon>Spermatophyta</taxon>
        <taxon>Magnoliopsida</taxon>
        <taxon>Liliopsida</taxon>
        <taxon>Poales</taxon>
        <taxon>Poaceae</taxon>
        <taxon>BOP clade</taxon>
        <taxon>Oryzoideae</taxon>
        <taxon>Oryzeae</taxon>
        <taxon>Oryzinae</taxon>
        <taxon>Oryza</taxon>
        <taxon>Oryza meyeriana</taxon>
    </lineage>
</organism>
<sequence length="79" mass="8558">MTMWSREAKEASTSFPSPPMSSVDLRDRLQQLCWPPPPSPLIVSWEDDPASVGVLPNSLPSPWLLPTAMGPDLVGAAML</sequence>
<proteinExistence type="predicted"/>
<evidence type="ECO:0000313" key="3">
    <source>
        <dbReference type="Proteomes" id="UP000479710"/>
    </source>
</evidence>
<evidence type="ECO:0000313" key="2">
    <source>
        <dbReference type="EMBL" id="KAF0923280.1"/>
    </source>
</evidence>
<reference evidence="2 3" key="1">
    <citation type="submission" date="2019-11" db="EMBL/GenBank/DDBJ databases">
        <title>Whole genome sequence of Oryza granulata.</title>
        <authorList>
            <person name="Li W."/>
        </authorList>
    </citation>
    <scope>NUCLEOTIDE SEQUENCE [LARGE SCALE GENOMIC DNA]</scope>
    <source>
        <strain evidence="3">cv. Menghai</strain>
        <tissue evidence="2">Leaf</tissue>
    </source>
</reference>
<dbReference type="Proteomes" id="UP000479710">
    <property type="component" value="Unassembled WGS sequence"/>
</dbReference>
<feature type="region of interest" description="Disordered" evidence="1">
    <location>
        <begin position="1"/>
        <end position="23"/>
    </location>
</feature>
<comment type="caution">
    <text evidence="2">The sequence shown here is derived from an EMBL/GenBank/DDBJ whole genome shotgun (WGS) entry which is preliminary data.</text>
</comment>
<protein>
    <submittedName>
        <fullName evidence="2">Uncharacterized protein</fullName>
    </submittedName>
</protein>
<gene>
    <name evidence="2" type="ORF">E2562_005242</name>
</gene>
<keyword evidence="3" id="KW-1185">Reference proteome</keyword>
<feature type="compositionally biased region" description="Basic and acidic residues" evidence="1">
    <location>
        <begin position="1"/>
        <end position="10"/>
    </location>
</feature>
<dbReference type="AlphaFoldDB" id="A0A6G1EEP6"/>